<keyword evidence="7" id="KW-1185">Reference proteome</keyword>
<organism evidence="6 7">
    <name type="scientific">Cladosporium halotolerans</name>
    <dbReference type="NCBI Taxonomy" id="1052096"/>
    <lineage>
        <taxon>Eukaryota</taxon>
        <taxon>Fungi</taxon>
        <taxon>Dikarya</taxon>
        <taxon>Ascomycota</taxon>
        <taxon>Pezizomycotina</taxon>
        <taxon>Dothideomycetes</taxon>
        <taxon>Dothideomycetidae</taxon>
        <taxon>Cladosporiales</taxon>
        <taxon>Cladosporiaceae</taxon>
        <taxon>Cladosporium</taxon>
    </lineage>
</organism>
<evidence type="ECO:0000256" key="4">
    <source>
        <dbReference type="SAM" id="MobiDB-lite"/>
    </source>
</evidence>
<comment type="similarity">
    <text evidence="1">Belongs to the tRNA pseudouridine synthase TruA family.</text>
</comment>
<dbReference type="Proteomes" id="UP000803884">
    <property type="component" value="Unassembled WGS sequence"/>
</dbReference>
<comment type="caution">
    <text evidence="6">The sequence shown here is derived from an EMBL/GenBank/DDBJ whole genome shotgun (WGS) entry which is preliminary data.</text>
</comment>
<keyword evidence="2" id="KW-0819">tRNA processing</keyword>
<dbReference type="GO" id="GO:0005634">
    <property type="term" value="C:nucleus"/>
    <property type="evidence" value="ECO:0007669"/>
    <property type="project" value="TreeGrafter"/>
</dbReference>
<feature type="domain" description="Pseudouridine synthase I TruA alpha/beta" evidence="5">
    <location>
        <begin position="274"/>
        <end position="413"/>
    </location>
</feature>
<dbReference type="InterPro" id="IPR001406">
    <property type="entry name" value="PsdUridine_synth_TruA"/>
</dbReference>
<dbReference type="GO" id="GO:0009982">
    <property type="term" value="F:pseudouridine synthase activity"/>
    <property type="evidence" value="ECO:0007669"/>
    <property type="project" value="InterPro"/>
</dbReference>
<dbReference type="InterPro" id="IPR020094">
    <property type="entry name" value="TruA/RsuA/RluB/E/F_N"/>
</dbReference>
<protein>
    <recommendedName>
        <fullName evidence="5">Pseudouridine synthase I TruA alpha/beta domain-containing protein</fullName>
    </recommendedName>
</protein>
<dbReference type="AlphaFoldDB" id="A0AB34KMS4"/>
<dbReference type="Pfam" id="PF01416">
    <property type="entry name" value="PseudoU_synth_1"/>
    <property type="match status" value="1"/>
</dbReference>
<evidence type="ECO:0000259" key="5">
    <source>
        <dbReference type="Pfam" id="PF01416"/>
    </source>
</evidence>
<dbReference type="Gene3D" id="3.30.70.580">
    <property type="entry name" value="Pseudouridine synthase I, catalytic domain, N-terminal subdomain"/>
    <property type="match status" value="1"/>
</dbReference>
<evidence type="ECO:0000313" key="7">
    <source>
        <dbReference type="Proteomes" id="UP000803884"/>
    </source>
</evidence>
<dbReference type="GO" id="GO:0003723">
    <property type="term" value="F:RNA binding"/>
    <property type="evidence" value="ECO:0007669"/>
    <property type="project" value="InterPro"/>
</dbReference>
<reference evidence="6 7" key="1">
    <citation type="journal article" date="2020" name="Microbiol. Resour. Announc.">
        <title>Draft Genome Sequence of a Cladosporium Species Isolated from the Mesophotic Ascidian Didemnum maculosum.</title>
        <authorList>
            <person name="Gioti A."/>
            <person name="Siaperas R."/>
            <person name="Nikolaivits E."/>
            <person name="Le Goff G."/>
            <person name="Ouazzani J."/>
            <person name="Kotoulas G."/>
            <person name="Topakas E."/>
        </authorList>
    </citation>
    <scope>NUCLEOTIDE SEQUENCE [LARGE SCALE GENOMIC DNA]</scope>
    <source>
        <strain evidence="6 7">TM138-S3</strain>
    </source>
</reference>
<dbReference type="GO" id="GO:0031119">
    <property type="term" value="P:tRNA pseudouridine synthesis"/>
    <property type="evidence" value="ECO:0007669"/>
    <property type="project" value="TreeGrafter"/>
</dbReference>
<accession>A0AB34KMS4</accession>
<evidence type="ECO:0000313" key="6">
    <source>
        <dbReference type="EMBL" id="KAL1585101.1"/>
    </source>
</evidence>
<keyword evidence="3" id="KW-0413">Isomerase</keyword>
<dbReference type="RefSeq" id="XP_069228207.1">
    <property type="nucleotide sequence ID" value="XM_069375030.1"/>
</dbReference>
<sequence>MPPPQPDYTTWSTPDLISHIHALESRLHQSADPSASRPPPFKKPRKAHKPFDPSRYTTRLIALRFAYLGGAYNGFEHHTNNKTPLPTIEEELWKALRKTKLIFPDFKEGREEEVCWDGVDYSKCGRTDRGVSAFGQVIGVRVRSARGVKPKAKKAKEGEDVEKAEGGDVAIADANAAGAVEGKGAEAGEEQPEPEFDPVLDELPYMHLLNKVLPPDIRILAWCPNPPEDFSARFNCKERRYRYFFTNPAYTPLPGSSSTAPGEGWLNIPAMQEAAKKYEGLHDFRNFCKIDASKQITNFQRRIFHAGIHIVGPKEDPANLASQTGQVRAASEQGEEERGVVTHGPQLYWFEVRGSAFLWHQVRHLIAVLFLVGQGYEQPSIVDRLLDVEENPTRPAYEMASDAPLVLWDCVFPDPEKLSQADHDSEAGQTGYEDGLNWIYVGDSRGGQDKSKRNAAGVEDGKYGRNGIMEDLWALWRRRKMDEILAGSLMNVIGQQGKPIELPVAEAPAKSDRLFDGSEVPRTVGKYIPVMQRERQEGFEVMNARYAARKGLVYPRPAAEDTNGDE</sequence>
<dbReference type="PANTHER" id="PTHR11142">
    <property type="entry name" value="PSEUDOURIDYLATE SYNTHASE"/>
    <property type="match status" value="1"/>
</dbReference>
<dbReference type="InterPro" id="IPR020095">
    <property type="entry name" value="PsdUridine_synth_TruA_C"/>
</dbReference>
<dbReference type="PANTHER" id="PTHR11142:SF5">
    <property type="entry name" value="TRNA PSEUDOURIDINE(38_39) SYNTHASE"/>
    <property type="match status" value="1"/>
</dbReference>
<dbReference type="GeneID" id="96007868"/>
<name>A0AB34KMS4_9PEZI</name>
<proteinExistence type="inferred from homology"/>
<dbReference type="SUPFAM" id="SSF55120">
    <property type="entry name" value="Pseudouridine synthase"/>
    <property type="match status" value="1"/>
</dbReference>
<dbReference type="HAMAP" id="MF_00171">
    <property type="entry name" value="TruA"/>
    <property type="match status" value="1"/>
</dbReference>
<feature type="region of interest" description="Disordered" evidence="4">
    <location>
        <begin position="27"/>
        <end position="52"/>
    </location>
</feature>
<dbReference type="InterPro" id="IPR020103">
    <property type="entry name" value="PsdUridine_synth_cat_dom_sf"/>
</dbReference>
<dbReference type="Gene3D" id="3.30.70.660">
    <property type="entry name" value="Pseudouridine synthase I, catalytic domain, C-terminal subdomain"/>
    <property type="match status" value="1"/>
</dbReference>
<dbReference type="InterPro" id="IPR020097">
    <property type="entry name" value="PsdUridine_synth_TruA_a/b_dom"/>
</dbReference>
<dbReference type="EMBL" id="JAAQHG020000021">
    <property type="protein sequence ID" value="KAL1585101.1"/>
    <property type="molecule type" value="Genomic_DNA"/>
</dbReference>
<dbReference type="GO" id="GO:0005737">
    <property type="term" value="C:cytoplasm"/>
    <property type="evidence" value="ECO:0007669"/>
    <property type="project" value="TreeGrafter"/>
</dbReference>
<gene>
    <name evidence="6" type="ORF">WHR41_06425</name>
</gene>
<evidence type="ECO:0000256" key="3">
    <source>
        <dbReference type="ARBA" id="ARBA00023235"/>
    </source>
</evidence>
<evidence type="ECO:0000256" key="1">
    <source>
        <dbReference type="ARBA" id="ARBA00009375"/>
    </source>
</evidence>
<evidence type="ECO:0000256" key="2">
    <source>
        <dbReference type="ARBA" id="ARBA00022694"/>
    </source>
</evidence>
<dbReference type="GO" id="GO:1990481">
    <property type="term" value="P:mRNA pseudouridine synthesis"/>
    <property type="evidence" value="ECO:0007669"/>
    <property type="project" value="TreeGrafter"/>
</dbReference>